<dbReference type="InterPro" id="IPR037143">
    <property type="entry name" value="4-PPantetheinyl_Trfase_dom_sf"/>
</dbReference>
<dbReference type="AlphaFoldDB" id="A0A1I5AYG0"/>
<dbReference type="Proteomes" id="UP000198575">
    <property type="component" value="Unassembled WGS sequence"/>
</dbReference>
<keyword evidence="2 4" id="KW-0808">Transferase</keyword>
<proteinExistence type="inferred from homology"/>
<dbReference type="Pfam" id="PF01648">
    <property type="entry name" value="ACPS"/>
    <property type="match status" value="1"/>
</dbReference>
<reference evidence="4 5" key="1">
    <citation type="submission" date="2016-10" db="EMBL/GenBank/DDBJ databases">
        <authorList>
            <person name="de Groot N.N."/>
        </authorList>
    </citation>
    <scope>NUCLEOTIDE SEQUENCE [LARGE SCALE GENOMIC DNA]</scope>
    <source>
        <strain evidence="4 5">CGMCC 1.7659</strain>
    </source>
</reference>
<dbReference type="GO" id="GO:0005829">
    <property type="term" value="C:cytosol"/>
    <property type="evidence" value="ECO:0007669"/>
    <property type="project" value="TreeGrafter"/>
</dbReference>
<keyword evidence="5" id="KW-1185">Reference proteome</keyword>
<evidence type="ECO:0000259" key="3">
    <source>
        <dbReference type="Pfam" id="PF01648"/>
    </source>
</evidence>
<dbReference type="GO" id="GO:0008897">
    <property type="term" value="F:holo-[acyl-carrier-protein] synthase activity"/>
    <property type="evidence" value="ECO:0007669"/>
    <property type="project" value="InterPro"/>
</dbReference>
<dbReference type="InterPro" id="IPR050559">
    <property type="entry name" value="P-Pant_transferase_sf"/>
</dbReference>
<dbReference type="GO" id="GO:0019878">
    <property type="term" value="P:lysine biosynthetic process via aminoadipic acid"/>
    <property type="evidence" value="ECO:0007669"/>
    <property type="project" value="TreeGrafter"/>
</dbReference>
<dbReference type="InterPro" id="IPR008278">
    <property type="entry name" value="4-PPantetheinyl_Trfase_dom"/>
</dbReference>
<evidence type="ECO:0000256" key="1">
    <source>
        <dbReference type="ARBA" id="ARBA00010990"/>
    </source>
</evidence>
<sequence length="235" mass="25934">MTGTNGIAQAWTADDFTDRELPVALAADELHLWLWRMDQPFPPRQVSALARRALGRLLQAYAGTDVAPSIAHGEHGKPFVAEAGFPHFNLSHSGCCVVFAFAKDHEIGVDVEMISRRHSTRDLARRFYAAEEAAALDALAEDEREIAFMHLWTCKEAVLKSLGRGLSFGLDRVRFEIVPGTQAVALRSIAEEAGHANEWQLRRFEPAPGHAGALAWRGPSLQVRTFRLRAEAAAD</sequence>
<dbReference type="SUPFAM" id="SSF56214">
    <property type="entry name" value="4'-phosphopantetheinyl transferase"/>
    <property type="match status" value="2"/>
</dbReference>
<dbReference type="Gene3D" id="3.90.470.20">
    <property type="entry name" value="4'-phosphopantetheinyl transferase domain"/>
    <property type="match status" value="1"/>
</dbReference>
<dbReference type="PANTHER" id="PTHR12215:SF10">
    <property type="entry name" value="L-AMINOADIPATE-SEMIALDEHYDE DEHYDROGENASE-PHOSPHOPANTETHEINYL TRANSFERASE"/>
    <property type="match status" value="1"/>
</dbReference>
<gene>
    <name evidence="4" type="ORF">SAMN05216289_1463</name>
</gene>
<protein>
    <submittedName>
        <fullName evidence="4">4'-phosphopantetheinyl transferase</fullName>
    </submittedName>
</protein>
<organism evidence="4 5">
    <name type="scientific">Dokdonella immobilis</name>
    <dbReference type="NCBI Taxonomy" id="578942"/>
    <lineage>
        <taxon>Bacteria</taxon>
        <taxon>Pseudomonadati</taxon>
        <taxon>Pseudomonadota</taxon>
        <taxon>Gammaproteobacteria</taxon>
        <taxon>Lysobacterales</taxon>
        <taxon>Rhodanobacteraceae</taxon>
        <taxon>Dokdonella</taxon>
    </lineage>
</organism>
<comment type="similarity">
    <text evidence="1">Belongs to the P-Pant transferase superfamily. Gsp/Sfp/HetI/AcpT family.</text>
</comment>
<evidence type="ECO:0000313" key="5">
    <source>
        <dbReference type="Proteomes" id="UP000198575"/>
    </source>
</evidence>
<dbReference type="STRING" id="578942.SAMN05216289_1463"/>
<feature type="domain" description="4'-phosphopantetheinyl transferase" evidence="3">
    <location>
        <begin position="107"/>
        <end position="181"/>
    </location>
</feature>
<accession>A0A1I5AYG0</accession>
<evidence type="ECO:0000313" key="4">
    <source>
        <dbReference type="EMBL" id="SFN67462.1"/>
    </source>
</evidence>
<dbReference type="GO" id="GO:0000287">
    <property type="term" value="F:magnesium ion binding"/>
    <property type="evidence" value="ECO:0007669"/>
    <property type="project" value="InterPro"/>
</dbReference>
<dbReference type="PANTHER" id="PTHR12215">
    <property type="entry name" value="PHOSPHOPANTETHEINE TRANSFERASE"/>
    <property type="match status" value="1"/>
</dbReference>
<dbReference type="EMBL" id="FOVF01000046">
    <property type="protein sequence ID" value="SFN67462.1"/>
    <property type="molecule type" value="Genomic_DNA"/>
</dbReference>
<evidence type="ECO:0000256" key="2">
    <source>
        <dbReference type="ARBA" id="ARBA00022679"/>
    </source>
</evidence>
<dbReference type="RefSeq" id="WP_245778995.1">
    <property type="nucleotide sequence ID" value="NZ_FOVF01000046.1"/>
</dbReference>
<name>A0A1I5AYG0_9GAMM</name>